<feature type="non-terminal residue" evidence="1">
    <location>
        <position position="1"/>
    </location>
</feature>
<evidence type="ECO:0000313" key="2">
    <source>
        <dbReference type="Proteomes" id="UP000789860"/>
    </source>
</evidence>
<comment type="caution">
    <text evidence="1">The sequence shown here is derived from an EMBL/GenBank/DDBJ whole genome shotgun (WGS) entry which is preliminary data.</text>
</comment>
<dbReference type="EMBL" id="CAJVPM010002282">
    <property type="protein sequence ID" value="CAG8483534.1"/>
    <property type="molecule type" value="Genomic_DNA"/>
</dbReference>
<organism evidence="1 2">
    <name type="scientific">Scutellospora calospora</name>
    <dbReference type="NCBI Taxonomy" id="85575"/>
    <lineage>
        <taxon>Eukaryota</taxon>
        <taxon>Fungi</taxon>
        <taxon>Fungi incertae sedis</taxon>
        <taxon>Mucoromycota</taxon>
        <taxon>Glomeromycotina</taxon>
        <taxon>Glomeromycetes</taxon>
        <taxon>Diversisporales</taxon>
        <taxon>Gigasporaceae</taxon>
        <taxon>Scutellospora</taxon>
    </lineage>
</organism>
<name>A0ACA9KN92_9GLOM</name>
<protein>
    <submittedName>
        <fullName evidence="1">10854_t:CDS:1</fullName>
    </submittedName>
</protein>
<gene>
    <name evidence="1" type="ORF">SCALOS_LOCUS2526</name>
</gene>
<dbReference type="Proteomes" id="UP000789860">
    <property type="component" value="Unassembled WGS sequence"/>
</dbReference>
<evidence type="ECO:0000313" key="1">
    <source>
        <dbReference type="EMBL" id="CAG8483534.1"/>
    </source>
</evidence>
<sequence length="130" mass="15304">SSKNKKSNSGGRPRAEVWDSYIIDAKNEKYSFIRCKYYSRYLQRNRFMEIKEIALQLNKSWKELEYYGKDLTEEELWTIPQILHCLSLISITRKHCENFKPQSKPTSSKGRGNMASNIVYEVLGLEDDNN</sequence>
<reference evidence="1" key="1">
    <citation type="submission" date="2021-06" db="EMBL/GenBank/DDBJ databases">
        <authorList>
            <person name="Kallberg Y."/>
            <person name="Tangrot J."/>
            <person name="Rosling A."/>
        </authorList>
    </citation>
    <scope>NUCLEOTIDE SEQUENCE</scope>
    <source>
        <strain evidence="1">AU212A</strain>
    </source>
</reference>
<accession>A0ACA9KN92</accession>
<proteinExistence type="predicted"/>
<keyword evidence="2" id="KW-1185">Reference proteome</keyword>